<reference evidence="3" key="1">
    <citation type="submission" date="2013-06" db="EMBL/GenBank/DDBJ databases">
        <title>Complete Genome Sequence of Hyperthermophilic Palaeococcus pacificus DY20341T, Isolated from a Deep-Sea Hydrothermal Sediments.</title>
        <authorList>
            <person name="Zeng X."/>
            <person name="Shao Z."/>
        </authorList>
    </citation>
    <scope>NUCLEOTIDE SEQUENCE [LARGE SCALE GENOMIC DNA]</scope>
    <source>
        <strain evidence="3">DY20341</strain>
    </source>
</reference>
<dbReference type="KEGG" id="ppac:PAP_01965"/>
<dbReference type="STRING" id="1343739.PAP_01965"/>
<dbReference type="OrthoDB" id="98415at2157"/>
<reference evidence="2 3" key="2">
    <citation type="journal article" date="2015" name="Genome Announc.">
        <title>Complete Genome Sequence of Hyperthermophilic Piezophilic Archaeon Palaeococcus pacificus DY20341T, Isolated from Deep-Sea Hydrothermal Sediments.</title>
        <authorList>
            <person name="Zeng X."/>
            <person name="Jebbar M."/>
            <person name="Shao Z."/>
        </authorList>
    </citation>
    <scope>NUCLEOTIDE SEQUENCE [LARGE SCALE GENOMIC DNA]</scope>
    <source>
        <strain evidence="2 3">DY20341</strain>
    </source>
</reference>
<name>A0A075LQ48_9EURY</name>
<protein>
    <submittedName>
        <fullName evidence="2">Uncharacterized protein</fullName>
    </submittedName>
</protein>
<dbReference type="HOGENOM" id="CLU_2127917_0_0_2"/>
<feature type="transmembrane region" description="Helical" evidence="1">
    <location>
        <begin position="74"/>
        <end position="92"/>
    </location>
</feature>
<keyword evidence="1" id="KW-0812">Transmembrane</keyword>
<feature type="transmembrane region" description="Helical" evidence="1">
    <location>
        <begin position="6"/>
        <end position="31"/>
    </location>
</feature>
<dbReference type="AlphaFoldDB" id="A0A075LQ48"/>
<dbReference type="GeneID" id="24841525"/>
<dbReference type="RefSeq" id="WP_048164403.1">
    <property type="nucleotide sequence ID" value="NZ_CP006019.1"/>
</dbReference>
<organism evidence="2 3">
    <name type="scientific">Palaeococcus pacificus DY20341</name>
    <dbReference type="NCBI Taxonomy" id="1343739"/>
    <lineage>
        <taxon>Archaea</taxon>
        <taxon>Methanobacteriati</taxon>
        <taxon>Methanobacteriota</taxon>
        <taxon>Thermococci</taxon>
        <taxon>Thermococcales</taxon>
        <taxon>Thermococcaceae</taxon>
        <taxon>Palaeococcus</taxon>
    </lineage>
</organism>
<sequence>MDFSNIFLGLIADLAVIIFLSAVIGALFYEIATYIGAAKLGKALIFSTLAVVSALVFSSGAFEISESFHMSKRVNYALLASLITGVALLFYFDQYASASVLLGALIAFLNQKQ</sequence>
<keyword evidence="1" id="KW-0472">Membrane</keyword>
<evidence type="ECO:0000313" key="3">
    <source>
        <dbReference type="Proteomes" id="UP000027981"/>
    </source>
</evidence>
<evidence type="ECO:0000313" key="2">
    <source>
        <dbReference type="EMBL" id="AIF68825.1"/>
    </source>
</evidence>
<gene>
    <name evidence="2" type="ORF">PAP_01965</name>
</gene>
<proteinExistence type="predicted"/>
<keyword evidence="3" id="KW-1185">Reference proteome</keyword>
<feature type="transmembrane region" description="Helical" evidence="1">
    <location>
        <begin position="43"/>
        <end position="62"/>
    </location>
</feature>
<keyword evidence="1" id="KW-1133">Transmembrane helix</keyword>
<dbReference type="Proteomes" id="UP000027981">
    <property type="component" value="Chromosome"/>
</dbReference>
<dbReference type="EMBL" id="CP006019">
    <property type="protein sequence ID" value="AIF68825.1"/>
    <property type="molecule type" value="Genomic_DNA"/>
</dbReference>
<evidence type="ECO:0000256" key="1">
    <source>
        <dbReference type="SAM" id="Phobius"/>
    </source>
</evidence>
<accession>A0A075LQ48</accession>